<protein>
    <submittedName>
        <fullName evidence="2">Uncharacterized protein</fullName>
    </submittedName>
</protein>
<feature type="compositionally biased region" description="Low complexity" evidence="1">
    <location>
        <begin position="96"/>
        <end position="106"/>
    </location>
</feature>
<evidence type="ECO:0000313" key="3">
    <source>
        <dbReference type="Proteomes" id="UP000765509"/>
    </source>
</evidence>
<keyword evidence="3" id="KW-1185">Reference proteome</keyword>
<comment type="caution">
    <text evidence="2">The sequence shown here is derived from an EMBL/GenBank/DDBJ whole genome shotgun (WGS) entry which is preliminary data.</text>
</comment>
<evidence type="ECO:0000313" key="2">
    <source>
        <dbReference type="EMBL" id="MBW0539501.1"/>
    </source>
</evidence>
<organism evidence="2 3">
    <name type="scientific">Austropuccinia psidii MF-1</name>
    <dbReference type="NCBI Taxonomy" id="1389203"/>
    <lineage>
        <taxon>Eukaryota</taxon>
        <taxon>Fungi</taxon>
        <taxon>Dikarya</taxon>
        <taxon>Basidiomycota</taxon>
        <taxon>Pucciniomycotina</taxon>
        <taxon>Pucciniomycetes</taxon>
        <taxon>Pucciniales</taxon>
        <taxon>Sphaerophragmiaceae</taxon>
        <taxon>Austropuccinia</taxon>
    </lineage>
</organism>
<gene>
    <name evidence="2" type="ORF">O181_079216</name>
</gene>
<dbReference type="AlphaFoldDB" id="A0A9Q3IDR9"/>
<dbReference type="Proteomes" id="UP000765509">
    <property type="component" value="Unassembled WGS sequence"/>
</dbReference>
<reference evidence="2" key="1">
    <citation type="submission" date="2021-03" db="EMBL/GenBank/DDBJ databases">
        <title>Draft genome sequence of rust myrtle Austropuccinia psidii MF-1, a brazilian biotype.</title>
        <authorList>
            <person name="Quecine M.C."/>
            <person name="Pachon D.M.R."/>
            <person name="Bonatelli M.L."/>
            <person name="Correr F.H."/>
            <person name="Franceschini L.M."/>
            <person name="Leite T.F."/>
            <person name="Margarido G.R.A."/>
            <person name="Almeida C.A."/>
            <person name="Ferrarezi J.A."/>
            <person name="Labate C.A."/>
        </authorList>
    </citation>
    <scope>NUCLEOTIDE SEQUENCE</scope>
    <source>
        <strain evidence="2">MF-1</strain>
    </source>
</reference>
<evidence type="ECO:0000256" key="1">
    <source>
        <dbReference type="SAM" id="MobiDB-lite"/>
    </source>
</evidence>
<name>A0A9Q3IDR9_9BASI</name>
<accession>A0A9Q3IDR9</accession>
<dbReference type="EMBL" id="AVOT02044137">
    <property type="protein sequence ID" value="MBW0539501.1"/>
    <property type="molecule type" value="Genomic_DNA"/>
</dbReference>
<sequence>MLVLLPSRPINAEPELSCLVRSACLICLLLQTAAPLMSPIEKALQQIQPPISRGDDVCLNQLQGYNLRNLQNELPGRGVVGIPNVMNRRVGVLSDSRLPQSSLSSLPAEKPPTTRKRKHVGKNNTRTTVLGLAKPKKGKSKNRLAKGSQNHGIPQLPDLNHPQHVMPNTPLSKFLEVAEHYVILLTNNQVPPAKSRLLDMETRWIDLGQIRNQRTNPIQCTFKDSLTEYTGLAKLQDTVPGIGAATTRAHLIYYSYVIAGNSFFEEAGLISHENDILSQLFRKWGDPAYPVLKTKRRESTNNMEFLFAVVDFINKSVILKISRLNLLFEDRPFKDEIKLNNLYRKGLSFLADFWTNLEFGNLEKAKEEPNTLLFSIYSLFIERSHVASAMNGGAAHLFSHWQQAQLPELGQLMRYAKRPVKQKLTYVLNDVMIQEGLHNAGYEKGLEKYALDFKIRAIPEQS</sequence>
<feature type="region of interest" description="Disordered" evidence="1">
    <location>
        <begin position="96"/>
        <end position="124"/>
    </location>
</feature>
<proteinExistence type="predicted"/>